<dbReference type="InterPro" id="IPR013783">
    <property type="entry name" value="Ig-like_fold"/>
</dbReference>
<dbReference type="Proteomes" id="UP000285961">
    <property type="component" value="Unassembled WGS sequence"/>
</dbReference>
<comment type="caution">
    <text evidence="2">The sequence shown here is derived from an EMBL/GenBank/DDBJ whole genome shotgun (WGS) entry which is preliminary data.</text>
</comment>
<sequence>MKHGTDFCFDRHVGGNIERKGRFMKKRARGFQLRGMFWHVLMLAVLFALVPYTYAQALTINVVDPDGNPVTGYRWTVEEDVTFFVDPNLPPDPEPLAINFHKSYMPLVFSGDSTNVSLLRRLPATKRYFVSVLPYTGYQIAGAPVATGQNSVTIVVNPLPVPTAQISVFVFEDNAPINNAQDLPQERGLPGFKVVLYDAGGRYGISGGQSMLDAFGNPVGTTYNPDGSVAVMGDGNIYTDENGYAIIKNLFPAKYGVICVPPAGQEWMQTTTIEGTPTIDAWVKSNEPQTLVEFGIPSTHVFMGFIQPQIDDAFFTGTSTVSGQVVNFHMGRPPNVADANVGGNFINVRVGLNVIGGPFIYAQLADPATGEFSIPNVPPGLYQLVIWDEYLDIIINFQTVEVPVDGTPVDLGQIAANDWFGHMWFWVFNDANENGFWDDGELPMAEQNINLRFRDGTIYQAFPTDRSGFIPFDEVFPFFNWLIAEVDFARLKATGATIVVDAGGATNPLDPWSFGGILNPQLQPDNADMPFRTETGEVLLE</sequence>
<dbReference type="EMBL" id="QZKI01000071">
    <property type="protein sequence ID" value="RJP70291.1"/>
    <property type="molecule type" value="Genomic_DNA"/>
</dbReference>
<evidence type="ECO:0000313" key="3">
    <source>
        <dbReference type="Proteomes" id="UP000285961"/>
    </source>
</evidence>
<dbReference type="AlphaFoldDB" id="A0A419EZ15"/>
<reference evidence="2 3" key="1">
    <citation type="journal article" date="2017" name="ISME J.">
        <title>Energy and carbon metabolisms in a deep terrestrial subsurface fluid microbial community.</title>
        <authorList>
            <person name="Momper L."/>
            <person name="Jungbluth S.P."/>
            <person name="Lee M.D."/>
            <person name="Amend J.P."/>
        </authorList>
    </citation>
    <scope>NUCLEOTIDE SEQUENCE [LARGE SCALE GENOMIC DNA]</scope>
    <source>
        <strain evidence="2">SURF_17</strain>
    </source>
</reference>
<protein>
    <recommendedName>
        <fullName evidence="4">SD-repeat containing protein B domain-containing protein</fullName>
    </recommendedName>
</protein>
<evidence type="ECO:0008006" key="4">
    <source>
        <dbReference type="Google" id="ProtNLM"/>
    </source>
</evidence>
<evidence type="ECO:0000313" key="2">
    <source>
        <dbReference type="EMBL" id="RJP70291.1"/>
    </source>
</evidence>
<evidence type="ECO:0000256" key="1">
    <source>
        <dbReference type="SAM" id="Phobius"/>
    </source>
</evidence>
<keyword evidence="1" id="KW-0812">Transmembrane</keyword>
<keyword evidence="1" id="KW-1133">Transmembrane helix</keyword>
<accession>A0A419EZ15</accession>
<feature type="transmembrane region" description="Helical" evidence="1">
    <location>
        <begin position="35"/>
        <end position="54"/>
    </location>
</feature>
<keyword evidence="1" id="KW-0472">Membrane</keyword>
<dbReference type="Gene3D" id="2.60.40.10">
    <property type="entry name" value="Immunoglobulins"/>
    <property type="match status" value="1"/>
</dbReference>
<organism evidence="2 3">
    <name type="scientific">Candidatus Abyssobacteria bacterium SURF_17</name>
    <dbReference type="NCBI Taxonomy" id="2093361"/>
    <lineage>
        <taxon>Bacteria</taxon>
        <taxon>Pseudomonadati</taxon>
        <taxon>Candidatus Hydrogenedentota</taxon>
        <taxon>Candidatus Abyssobacteria</taxon>
    </lineage>
</organism>
<feature type="non-terminal residue" evidence="2">
    <location>
        <position position="541"/>
    </location>
</feature>
<proteinExistence type="predicted"/>
<gene>
    <name evidence="2" type="ORF">C4532_09340</name>
</gene>
<name>A0A419EZ15_9BACT</name>